<dbReference type="GeneTree" id="ENSGT00940000155903"/>
<reference evidence="3" key="3">
    <citation type="submission" date="2025-09" db="UniProtKB">
        <authorList>
            <consortium name="Ensembl"/>
        </authorList>
    </citation>
    <scope>IDENTIFICATION</scope>
    <source>
        <strain evidence="3">Thoroughbred</strain>
    </source>
</reference>
<keyword evidence="2" id="KW-0472">Membrane</keyword>
<name>A0A5F5PI42_HORSE</name>
<dbReference type="PANTHER" id="PTHR47827:SF5">
    <property type="entry name" value="PROTEIN AF-9"/>
    <property type="match status" value="1"/>
</dbReference>
<keyword evidence="2" id="KW-1133">Transmembrane helix</keyword>
<dbReference type="InterPro" id="IPR052790">
    <property type="entry name" value="YEATS_domain"/>
</dbReference>
<feature type="compositionally biased region" description="Low complexity" evidence="1">
    <location>
        <begin position="133"/>
        <end position="149"/>
    </location>
</feature>
<reference evidence="3" key="2">
    <citation type="submission" date="2025-08" db="UniProtKB">
        <authorList>
            <consortium name="Ensembl"/>
        </authorList>
    </citation>
    <scope>IDENTIFICATION</scope>
    <source>
        <strain evidence="3">Thoroughbred</strain>
    </source>
</reference>
<dbReference type="Ensembl" id="ENSECAT00000067902.2">
    <property type="protein sequence ID" value="ENSECAP00000048170.2"/>
    <property type="gene ID" value="ENSECAG00000023631.4"/>
</dbReference>
<sequence>MAEKSNLERKRSILRTPGEMFCSWALHINANGMPFQLCNSPCGLTVEEPLNRNEEYLTQASVLSEQPSPASSSSSSSSSFTPSQTRQQGPLRSIMKDLHSDDNEEESDEAEDNDNDSEMERPVNRGGSRSRRVSLSDGSDSESSSASSPLHHEPPPPLLKTNNNQILEVKSPIKQSKSDKQIKNGDCDKVGFQPFAMSATAPTHLLFLGLFLDHPRWFSFHCFIRSARDPQPTSGFVVYFPSLAYIFSVKLGLMLPFAMMPTLPRDFGHIELGGKKILVEAEGKGISDVSEQDI</sequence>
<feature type="compositionally biased region" description="Low complexity" evidence="1">
    <location>
        <begin position="61"/>
        <end position="83"/>
    </location>
</feature>
<keyword evidence="4" id="KW-1185">Reference proteome</keyword>
<proteinExistence type="predicted"/>
<dbReference type="VGNC" id="VGNC:57187">
    <property type="gene designation" value="MLLT3"/>
</dbReference>
<evidence type="ECO:0000313" key="4">
    <source>
        <dbReference type="Proteomes" id="UP000002281"/>
    </source>
</evidence>
<evidence type="ECO:0000313" key="3">
    <source>
        <dbReference type="Ensembl" id="ENSECAP00000048170.2"/>
    </source>
</evidence>
<reference evidence="3 4" key="1">
    <citation type="journal article" date="2009" name="Science">
        <title>Genome sequence, comparative analysis, and population genetics of the domestic horse.</title>
        <authorList>
            <consortium name="Broad Institute Genome Sequencing Platform"/>
            <consortium name="Broad Institute Whole Genome Assembly Team"/>
            <person name="Wade C.M."/>
            <person name="Giulotto E."/>
            <person name="Sigurdsson S."/>
            <person name="Zoli M."/>
            <person name="Gnerre S."/>
            <person name="Imsland F."/>
            <person name="Lear T.L."/>
            <person name="Adelson D.L."/>
            <person name="Bailey E."/>
            <person name="Bellone R.R."/>
            <person name="Bloecker H."/>
            <person name="Distl O."/>
            <person name="Edgar R.C."/>
            <person name="Garber M."/>
            <person name="Leeb T."/>
            <person name="Mauceli E."/>
            <person name="MacLeod J.N."/>
            <person name="Penedo M.C.T."/>
            <person name="Raison J.M."/>
            <person name="Sharpe T."/>
            <person name="Vogel J."/>
            <person name="Andersson L."/>
            <person name="Antczak D.F."/>
            <person name="Biagi T."/>
            <person name="Binns M.M."/>
            <person name="Chowdhary B.P."/>
            <person name="Coleman S.J."/>
            <person name="Della Valle G."/>
            <person name="Fryc S."/>
            <person name="Guerin G."/>
            <person name="Hasegawa T."/>
            <person name="Hill E.W."/>
            <person name="Jurka J."/>
            <person name="Kiialainen A."/>
            <person name="Lindgren G."/>
            <person name="Liu J."/>
            <person name="Magnani E."/>
            <person name="Mickelson J.R."/>
            <person name="Murray J."/>
            <person name="Nergadze S.G."/>
            <person name="Onofrio R."/>
            <person name="Pedroni S."/>
            <person name="Piras M.F."/>
            <person name="Raudsepp T."/>
            <person name="Rocchi M."/>
            <person name="Roeed K.H."/>
            <person name="Ryder O.A."/>
            <person name="Searle S."/>
            <person name="Skow L."/>
            <person name="Swinburne J.E."/>
            <person name="Syvaenen A.C."/>
            <person name="Tozaki T."/>
            <person name="Valberg S.J."/>
            <person name="Vaudin M."/>
            <person name="White J.R."/>
            <person name="Zody M.C."/>
            <person name="Lander E.S."/>
            <person name="Lindblad-Toh K."/>
        </authorList>
    </citation>
    <scope>NUCLEOTIDE SEQUENCE [LARGE SCALE GENOMIC DNA]</scope>
    <source>
        <strain evidence="3 4">Thoroughbred</strain>
    </source>
</reference>
<protein>
    <submittedName>
        <fullName evidence="3">MLLT3 super elongation complex subunit</fullName>
    </submittedName>
</protein>
<dbReference type="Bgee" id="ENSECAG00000023631">
    <property type="expression patterns" value="Expressed in trophectoderm and 23 other cell types or tissues"/>
</dbReference>
<feature type="transmembrane region" description="Helical" evidence="2">
    <location>
        <begin position="236"/>
        <end position="258"/>
    </location>
</feature>
<feature type="region of interest" description="Disordered" evidence="1">
    <location>
        <begin position="61"/>
        <end position="163"/>
    </location>
</feature>
<dbReference type="ExpressionAtlas" id="A0A5F5PI42">
    <property type="expression patterns" value="baseline"/>
</dbReference>
<evidence type="ECO:0000313" key="5">
    <source>
        <dbReference type="VGNC" id="VGNC:57187"/>
    </source>
</evidence>
<dbReference type="Proteomes" id="UP000002281">
    <property type="component" value="Chromosome 23"/>
</dbReference>
<keyword evidence="2" id="KW-0812">Transmembrane</keyword>
<evidence type="ECO:0000256" key="2">
    <source>
        <dbReference type="SAM" id="Phobius"/>
    </source>
</evidence>
<dbReference type="PANTHER" id="PTHR47827">
    <property type="entry name" value="AHD DOMAIN-CONTAINING PROTEIN"/>
    <property type="match status" value="1"/>
</dbReference>
<gene>
    <name evidence="3 5" type="primary">MLLT3</name>
</gene>
<organism evidence="3 4">
    <name type="scientific">Equus caballus</name>
    <name type="common">Horse</name>
    <dbReference type="NCBI Taxonomy" id="9796"/>
    <lineage>
        <taxon>Eukaryota</taxon>
        <taxon>Metazoa</taxon>
        <taxon>Chordata</taxon>
        <taxon>Craniata</taxon>
        <taxon>Vertebrata</taxon>
        <taxon>Euteleostomi</taxon>
        <taxon>Mammalia</taxon>
        <taxon>Eutheria</taxon>
        <taxon>Laurasiatheria</taxon>
        <taxon>Perissodactyla</taxon>
        <taxon>Equidae</taxon>
        <taxon>Equus</taxon>
    </lineage>
</organism>
<accession>A0A5F5PI42</accession>
<dbReference type="AlphaFoldDB" id="A0A5F5PI42"/>
<evidence type="ECO:0000256" key="1">
    <source>
        <dbReference type="SAM" id="MobiDB-lite"/>
    </source>
</evidence>
<feature type="compositionally biased region" description="Acidic residues" evidence="1">
    <location>
        <begin position="102"/>
        <end position="117"/>
    </location>
</feature>